<name>E5Y3Q1_BILW3</name>
<dbReference type="HOGENOM" id="CLU_180796_2_0_7"/>
<organism evidence="2 3">
    <name type="scientific">Bilophila wadsworthia (strain 3_1_6)</name>
    <dbReference type="NCBI Taxonomy" id="563192"/>
    <lineage>
        <taxon>Bacteria</taxon>
        <taxon>Pseudomonadati</taxon>
        <taxon>Thermodesulfobacteriota</taxon>
        <taxon>Desulfovibrionia</taxon>
        <taxon>Desulfovibrionales</taxon>
        <taxon>Desulfovibrionaceae</taxon>
        <taxon>Bilophila</taxon>
    </lineage>
</organism>
<keyword evidence="1" id="KW-0175">Coiled coil</keyword>
<accession>E5Y3Q1</accession>
<protein>
    <recommendedName>
        <fullName evidence="4">SlyX protein</fullName>
    </recommendedName>
</protein>
<dbReference type="Proteomes" id="UP000006034">
    <property type="component" value="Unassembled WGS sequence"/>
</dbReference>
<dbReference type="EMBL" id="ADCP02000001">
    <property type="protein sequence ID" value="EFV45392.1"/>
    <property type="molecule type" value="Genomic_DNA"/>
</dbReference>
<dbReference type="Pfam" id="PF04102">
    <property type="entry name" value="SlyX"/>
    <property type="match status" value="1"/>
</dbReference>
<dbReference type="InterPro" id="IPR007236">
    <property type="entry name" value="SlyX"/>
</dbReference>
<dbReference type="PANTHER" id="PTHR36508:SF1">
    <property type="entry name" value="PROTEIN SLYX"/>
    <property type="match status" value="1"/>
</dbReference>
<dbReference type="PANTHER" id="PTHR36508">
    <property type="entry name" value="PROTEIN SLYX"/>
    <property type="match status" value="1"/>
</dbReference>
<reference evidence="2 3" key="2">
    <citation type="submission" date="2013-04" db="EMBL/GenBank/DDBJ databases">
        <title>The Genome Sequence of Bilophila wadsworthia 3_1_6.</title>
        <authorList>
            <consortium name="The Broad Institute Genomics Platform"/>
            <person name="Earl A."/>
            <person name="Ward D."/>
            <person name="Feldgarden M."/>
            <person name="Gevers D."/>
            <person name="Sibley C."/>
            <person name="Strauss J."/>
            <person name="Allen-Vercoe E."/>
            <person name="Walker B."/>
            <person name="Young S."/>
            <person name="Zeng Q."/>
            <person name="Gargeya S."/>
            <person name="Fitzgerald M."/>
            <person name="Haas B."/>
            <person name="Abouelleil A."/>
            <person name="Allen A.W."/>
            <person name="Alvarado L."/>
            <person name="Arachchi H.M."/>
            <person name="Berlin A.M."/>
            <person name="Chapman S.B."/>
            <person name="Gainer-Dewar J."/>
            <person name="Goldberg J."/>
            <person name="Griggs A."/>
            <person name="Gujja S."/>
            <person name="Hansen M."/>
            <person name="Howarth C."/>
            <person name="Imamovic A."/>
            <person name="Ireland A."/>
            <person name="Larimer J."/>
            <person name="McCowan C."/>
            <person name="Murphy C."/>
            <person name="Pearson M."/>
            <person name="Poon T.W."/>
            <person name="Priest M."/>
            <person name="Roberts A."/>
            <person name="Saif S."/>
            <person name="Shea T."/>
            <person name="Sisk P."/>
            <person name="Sykes S."/>
            <person name="Wortman J."/>
            <person name="Nusbaum C."/>
            <person name="Birren B."/>
        </authorList>
    </citation>
    <scope>NUCLEOTIDE SEQUENCE [LARGE SCALE GENOMIC DNA]</scope>
    <source>
        <strain evidence="2 3">3_1_6</strain>
    </source>
</reference>
<proteinExistence type="predicted"/>
<dbReference type="RefSeq" id="WP_005025276.1">
    <property type="nucleotide sequence ID" value="NZ_KE150238.1"/>
</dbReference>
<comment type="caution">
    <text evidence="2">The sequence shown here is derived from an EMBL/GenBank/DDBJ whole genome shotgun (WGS) entry which is preliminary data.</text>
</comment>
<dbReference type="AlphaFoldDB" id="E5Y3Q1"/>
<sequence>MSELLHSPDAELAALKARVARLERLEEQVYFQERTLSALNEAITLQQRQLDDLQGRMEAVEEKFRELWELVGNEGGEATVPPHYMKLA</sequence>
<evidence type="ECO:0000256" key="1">
    <source>
        <dbReference type="SAM" id="Coils"/>
    </source>
</evidence>
<evidence type="ECO:0000313" key="2">
    <source>
        <dbReference type="EMBL" id="EFV45392.1"/>
    </source>
</evidence>
<reference evidence="2 3" key="1">
    <citation type="submission" date="2010-10" db="EMBL/GenBank/DDBJ databases">
        <authorList>
            <consortium name="The Broad Institute Genome Sequencing Platform"/>
            <person name="Ward D."/>
            <person name="Earl A."/>
            <person name="Feldgarden M."/>
            <person name="Young S.K."/>
            <person name="Gargeya S."/>
            <person name="Zeng Q."/>
            <person name="Alvarado L."/>
            <person name="Berlin A."/>
            <person name="Bochicchio J."/>
            <person name="Chapman S.B."/>
            <person name="Chen Z."/>
            <person name="Freedman E."/>
            <person name="Gellesch M."/>
            <person name="Goldberg J."/>
            <person name="Griggs A."/>
            <person name="Gujja S."/>
            <person name="Heilman E."/>
            <person name="Heiman D."/>
            <person name="Howarth C."/>
            <person name="Mehta T."/>
            <person name="Neiman D."/>
            <person name="Pearson M."/>
            <person name="Roberts A."/>
            <person name="Saif S."/>
            <person name="Shea T."/>
            <person name="Shenoy N."/>
            <person name="Sisk P."/>
            <person name="Stolte C."/>
            <person name="Sykes S."/>
            <person name="White J."/>
            <person name="Yandava C."/>
            <person name="Allen-Vercoe E."/>
            <person name="Sibley C."/>
            <person name="Ambrose C.E."/>
            <person name="Strauss J."/>
            <person name="Daigneault M."/>
            <person name="Haas B."/>
            <person name="Nusbaum C."/>
            <person name="Birren B."/>
        </authorList>
    </citation>
    <scope>NUCLEOTIDE SEQUENCE [LARGE SCALE GENOMIC DNA]</scope>
    <source>
        <strain evidence="2 3">3_1_6</strain>
    </source>
</reference>
<feature type="coiled-coil region" evidence="1">
    <location>
        <begin position="22"/>
        <end position="63"/>
    </location>
</feature>
<dbReference type="eggNOG" id="COG2900">
    <property type="taxonomic scope" value="Bacteria"/>
</dbReference>
<keyword evidence="3" id="KW-1185">Reference proteome</keyword>
<dbReference type="GeneID" id="78085947"/>
<evidence type="ECO:0008006" key="4">
    <source>
        <dbReference type="Google" id="ProtNLM"/>
    </source>
</evidence>
<gene>
    <name evidence="2" type="ORF">HMPREF0179_00812</name>
</gene>
<evidence type="ECO:0000313" key="3">
    <source>
        <dbReference type="Proteomes" id="UP000006034"/>
    </source>
</evidence>